<dbReference type="SUPFAM" id="SSF55874">
    <property type="entry name" value="ATPase domain of HSP90 chaperone/DNA topoisomerase II/histidine kinase"/>
    <property type="match status" value="1"/>
</dbReference>
<organism evidence="7 8">
    <name type="scientific">Corynebacterium tapiri</name>
    <dbReference type="NCBI Taxonomy" id="1448266"/>
    <lineage>
        <taxon>Bacteria</taxon>
        <taxon>Bacillati</taxon>
        <taxon>Actinomycetota</taxon>
        <taxon>Actinomycetes</taxon>
        <taxon>Mycobacteriales</taxon>
        <taxon>Corynebacteriaceae</taxon>
        <taxon>Corynebacterium</taxon>
    </lineage>
</organism>
<evidence type="ECO:0000256" key="3">
    <source>
        <dbReference type="ARBA" id="ARBA00023012"/>
    </source>
</evidence>
<evidence type="ECO:0000259" key="6">
    <source>
        <dbReference type="Pfam" id="PF04024"/>
    </source>
</evidence>
<keyword evidence="8" id="KW-1185">Reference proteome</keyword>
<dbReference type="OrthoDB" id="3534856at2"/>
<dbReference type="CDD" id="cd16917">
    <property type="entry name" value="HATPase_UhpB-NarQ-NarX-like"/>
    <property type="match status" value="1"/>
</dbReference>
<feature type="domain" description="Histidine kinase/HSP90-like ATPase" evidence="5">
    <location>
        <begin position="304"/>
        <end position="386"/>
    </location>
</feature>
<dbReference type="InterPro" id="IPR050482">
    <property type="entry name" value="Sensor_HK_TwoCompSys"/>
</dbReference>
<feature type="transmembrane region" description="Helical" evidence="4">
    <location>
        <begin position="142"/>
        <end position="161"/>
    </location>
</feature>
<dbReference type="PANTHER" id="PTHR24421:SF61">
    <property type="entry name" value="OXYGEN SENSOR HISTIDINE KINASE NREB"/>
    <property type="match status" value="1"/>
</dbReference>
<dbReference type="Gene3D" id="3.30.565.10">
    <property type="entry name" value="Histidine kinase-like ATPase, C-terminal domain"/>
    <property type="match status" value="1"/>
</dbReference>
<keyword evidence="4" id="KW-0812">Transmembrane</keyword>
<dbReference type="Pfam" id="PF04024">
    <property type="entry name" value="PspC"/>
    <property type="match status" value="1"/>
</dbReference>
<keyword evidence="3" id="KW-0902">Two-component regulatory system</keyword>
<keyword evidence="2" id="KW-0418">Kinase</keyword>
<feature type="transmembrane region" description="Helical" evidence="4">
    <location>
        <begin position="42"/>
        <end position="67"/>
    </location>
</feature>
<dbReference type="PANTHER" id="PTHR24421">
    <property type="entry name" value="NITRATE/NITRITE SENSOR PROTEIN NARX-RELATED"/>
    <property type="match status" value="1"/>
</dbReference>
<keyword evidence="4" id="KW-1133">Transmembrane helix</keyword>
<sequence length="389" mass="41148">MLSAYASDPTRAYPTYTRARKPRTVAGVAAGLAQHLRVDVSIIRAVFIGSSLLGVGIIFYLLLWVFVRRVEVLDDVPDRFGLPRLANLLLLVGALFGLSFVGTVSVSLPGGVVLPLVAVGVGALFAWQAYDRGLSSATGTLSLLVGAGLVIGGLSVALVWWDNGGMSGAVISVLLTLAGVVVLAGPAVLKLWESAAQSRAEKVAADERAEIAARLHDSVLQTLALIQKRSHDSDEVARLARAQERELRGWLFDAEDKTGEQTVLSAVQVACGEVEDMFGIRIAPITVGTDRPLDESSQAIVLSAREAMVNAAKHAGVDSVDVYAELLGNTLEIYVRDRGAGFDVGAIPEDRHGIRDSIRARVNKAGGDARIKSSVGSGTEVRLTLSYDA</sequence>
<proteinExistence type="predicted"/>
<dbReference type="AlphaFoldDB" id="A0A5C4U4T9"/>
<dbReference type="Pfam" id="PF02518">
    <property type="entry name" value="HATPase_c"/>
    <property type="match status" value="1"/>
</dbReference>
<evidence type="ECO:0000313" key="7">
    <source>
        <dbReference type="EMBL" id="TNL98601.1"/>
    </source>
</evidence>
<dbReference type="Proteomes" id="UP000312032">
    <property type="component" value="Unassembled WGS sequence"/>
</dbReference>
<evidence type="ECO:0000256" key="1">
    <source>
        <dbReference type="ARBA" id="ARBA00022679"/>
    </source>
</evidence>
<feature type="transmembrane region" description="Helical" evidence="4">
    <location>
        <begin position="112"/>
        <end position="130"/>
    </location>
</feature>
<evidence type="ECO:0000313" key="8">
    <source>
        <dbReference type="Proteomes" id="UP000312032"/>
    </source>
</evidence>
<dbReference type="InterPro" id="IPR036890">
    <property type="entry name" value="HATPase_C_sf"/>
</dbReference>
<dbReference type="InterPro" id="IPR007168">
    <property type="entry name" value="Phageshock_PspC_N"/>
</dbReference>
<dbReference type="GO" id="GO:0016301">
    <property type="term" value="F:kinase activity"/>
    <property type="evidence" value="ECO:0007669"/>
    <property type="project" value="UniProtKB-KW"/>
</dbReference>
<name>A0A5C4U4T9_9CORY</name>
<evidence type="ECO:0000256" key="4">
    <source>
        <dbReference type="SAM" id="Phobius"/>
    </source>
</evidence>
<accession>A0A5C4U4T9</accession>
<dbReference type="InterPro" id="IPR003594">
    <property type="entry name" value="HATPase_dom"/>
</dbReference>
<feature type="domain" description="Phage shock protein PspC N-terminal" evidence="6">
    <location>
        <begin position="16"/>
        <end position="67"/>
    </location>
</feature>
<dbReference type="GO" id="GO:0000160">
    <property type="term" value="P:phosphorelay signal transduction system"/>
    <property type="evidence" value="ECO:0007669"/>
    <property type="project" value="UniProtKB-KW"/>
</dbReference>
<gene>
    <name evidence="7" type="ORF">FHE74_04650</name>
</gene>
<reference evidence="7 8" key="1">
    <citation type="submission" date="2019-06" db="EMBL/GenBank/DDBJ databases">
        <authorList>
            <person name="Li J."/>
        </authorList>
    </citation>
    <scope>NUCLEOTIDE SEQUENCE [LARGE SCALE GENOMIC DNA]</scope>
    <source>
        <strain evidence="7 8">LMG 28165</strain>
    </source>
</reference>
<feature type="transmembrane region" description="Helical" evidence="4">
    <location>
        <begin position="167"/>
        <end position="189"/>
    </location>
</feature>
<evidence type="ECO:0000259" key="5">
    <source>
        <dbReference type="Pfam" id="PF02518"/>
    </source>
</evidence>
<feature type="transmembrane region" description="Helical" evidence="4">
    <location>
        <begin position="88"/>
        <end position="106"/>
    </location>
</feature>
<evidence type="ECO:0000256" key="2">
    <source>
        <dbReference type="ARBA" id="ARBA00022777"/>
    </source>
</evidence>
<keyword evidence="4" id="KW-0472">Membrane</keyword>
<dbReference type="EMBL" id="VDHJ01000005">
    <property type="protein sequence ID" value="TNL98601.1"/>
    <property type="molecule type" value="Genomic_DNA"/>
</dbReference>
<comment type="caution">
    <text evidence="7">The sequence shown here is derived from an EMBL/GenBank/DDBJ whole genome shotgun (WGS) entry which is preliminary data.</text>
</comment>
<protein>
    <submittedName>
        <fullName evidence="7">PspC domain-containing protein</fullName>
    </submittedName>
</protein>
<keyword evidence="1" id="KW-0808">Transferase</keyword>